<reference evidence="2" key="1">
    <citation type="submission" date="2020-11" db="EMBL/GenBank/DDBJ databases">
        <authorList>
            <person name="Whitehead M."/>
        </authorList>
    </citation>
    <scope>NUCLEOTIDE SEQUENCE</scope>
    <source>
        <strain evidence="2">EGII</strain>
    </source>
</reference>
<dbReference type="EMBL" id="CAJHJT010000001">
    <property type="protein sequence ID" value="CAD6994774.1"/>
    <property type="molecule type" value="Genomic_DNA"/>
</dbReference>
<name>A0A811U720_CERCA</name>
<feature type="compositionally biased region" description="Basic and acidic residues" evidence="1">
    <location>
        <begin position="1"/>
        <end position="16"/>
    </location>
</feature>
<organism evidence="2 3">
    <name type="scientific">Ceratitis capitata</name>
    <name type="common">Mediterranean fruit fly</name>
    <name type="synonym">Tephritis capitata</name>
    <dbReference type="NCBI Taxonomy" id="7213"/>
    <lineage>
        <taxon>Eukaryota</taxon>
        <taxon>Metazoa</taxon>
        <taxon>Ecdysozoa</taxon>
        <taxon>Arthropoda</taxon>
        <taxon>Hexapoda</taxon>
        <taxon>Insecta</taxon>
        <taxon>Pterygota</taxon>
        <taxon>Neoptera</taxon>
        <taxon>Endopterygota</taxon>
        <taxon>Diptera</taxon>
        <taxon>Brachycera</taxon>
        <taxon>Muscomorpha</taxon>
        <taxon>Tephritoidea</taxon>
        <taxon>Tephritidae</taxon>
        <taxon>Ceratitis</taxon>
        <taxon>Ceratitis</taxon>
    </lineage>
</organism>
<dbReference type="AlphaFoldDB" id="A0A811U720"/>
<sequence length="123" mass="14037">MESKRGERRSSLKHPDTTGIKRFGSSVETSRVNRRISFSGRKSVREFHSEEKPKTWNNSYEVSDHINTSDGSSEGYMKGAISKTQGKPNNLSLDYKENIASNNLPANTKVIQKKELRIFEQMQ</sequence>
<accession>A0A811U720</accession>
<feature type="region of interest" description="Disordered" evidence="1">
    <location>
        <begin position="1"/>
        <end position="29"/>
    </location>
</feature>
<dbReference type="OrthoDB" id="7762739at2759"/>
<protein>
    <submittedName>
        <fullName evidence="2">(Mediterranean fruit fly) hypothetical protein</fullName>
    </submittedName>
</protein>
<feature type="compositionally biased region" description="Polar residues" evidence="1">
    <location>
        <begin position="55"/>
        <end position="72"/>
    </location>
</feature>
<dbReference type="Proteomes" id="UP000606786">
    <property type="component" value="Unassembled WGS sequence"/>
</dbReference>
<feature type="compositionally biased region" description="Basic and acidic residues" evidence="1">
    <location>
        <begin position="45"/>
        <end position="54"/>
    </location>
</feature>
<comment type="caution">
    <text evidence="2">The sequence shown here is derived from an EMBL/GenBank/DDBJ whole genome shotgun (WGS) entry which is preliminary data.</text>
</comment>
<keyword evidence="3" id="KW-1185">Reference proteome</keyword>
<proteinExistence type="predicted"/>
<gene>
    <name evidence="2" type="ORF">CCAP1982_LOCUS3505</name>
</gene>
<feature type="region of interest" description="Disordered" evidence="1">
    <location>
        <begin position="45"/>
        <end position="77"/>
    </location>
</feature>
<evidence type="ECO:0000313" key="3">
    <source>
        <dbReference type="Proteomes" id="UP000606786"/>
    </source>
</evidence>
<evidence type="ECO:0000313" key="2">
    <source>
        <dbReference type="EMBL" id="CAD6994774.1"/>
    </source>
</evidence>
<evidence type="ECO:0000256" key="1">
    <source>
        <dbReference type="SAM" id="MobiDB-lite"/>
    </source>
</evidence>